<reference evidence="1 2" key="1">
    <citation type="journal article" date="2008" name="Nature">
        <title>The genome of Laccaria bicolor provides insights into mycorrhizal symbiosis.</title>
        <authorList>
            <person name="Martin F."/>
            <person name="Aerts A."/>
            <person name="Ahren D."/>
            <person name="Brun A."/>
            <person name="Danchin E.G.J."/>
            <person name="Duchaussoy F."/>
            <person name="Gibon J."/>
            <person name="Kohler A."/>
            <person name="Lindquist E."/>
            <person name="Pereda V."/>
            <person name="Salamov A."/>
            <person name="Shapiro H.J."/>
            <person name="Wuyts J."/>
            <person name="Blaudez D."/>
            <person name="Buee M."/>
            <person name="Brokstein P."/>
            <person name="Canbaeck B."/>
            <person name="Cohen D."/>
            <person name="Courty P.E."/>
            <person name="Coutinho P.M."/>
            <person name="Delaruelle C."/>
            <person name="Detter J.C."/>
            <person name="Deveau A."/>
            <person name="DiFazio S."/>
            <person name="Duplessis S."/>
            <person name="Fraissinet-Tachet L."/>
            <person name="Lucic E."/>
            <person name="Frey-Klett P."/>
            <person name="Fourrey C."/>
            <person name="Feussner I."/>
            <person name="Gay G."/>
            <person name="Grimwood J."/>
            <person name="Hoegger P.J."/>
            <person name="Jain P."/>
            <person name="Kilaru S."/>
            <person name="Labbe J."/>
            <person name="Lin Y.C."/>
            <person name="Legue V."/>
            <person name="Le Tacon F."/>
            <person name="Marmeisse R."/>
            <person name="Melayah D."/>
            <person name="Montanini B."/>
            <person name="Muratet M."/>
            <person name="Nehls U."/>
            <person name="Niculita-Hirzel H."/>
            <person name="Oudot-Le Secq M.P."/>
            <person name="Peter M."/>
            <person name="Quesneville H."/>
            <person name="Rajashekar B."/>
            <person name="Reich M."/>
            <person name="Rouhier N."/>
            <person name="Schmutz J."/>
            <person name="Yin T."/>
            <person name="Chalot M."/>
            <person name="Henrissat B."/>
            <person name="Kuees U."/>
            <person name="Lucas S."/>
            <person name="Van de Peer Y."/>
            <person name="Podila G.K."/>
            <person name="Polle A."/>
            <person name="Pukkila P.J."/>
            <person name="Richardson P.M."/>
            <person name="Rouze P."/>
            <person name="Sanders I.R."/>
            <person name="Stajich J.E."/>
            <person name="Tunlid A."/>
            <person name="Tuskan G."/>
            <person name="Grigoriev I.V."/>
        </authorList>
    </citation>
    <scope>NUCLEOTIDE SEQUENCE [LARGE SCALE GENOMIC DNA]</scope>
    <source>
        <strain evidence="2">S238N-H82 / ATCC MYA-4686</strain>
    </source>
</reference>
<dbReference type="InParanoid" id="B0DEQ2"/>
<dbReference type="Proteomes" id="UP000001194">
    <property type="component" value="Unassembled WGS sequence"/>
</dbReference>
<evidence type="ECO:0000313" key="2">
    <source>
        <dbReference type="Proteomes" id="UP000001194"/>
    </source>
</evidence>
<gene>
    <name evidence="1" type="ORF">LACBIDRAFT_299439</name>
</gene>
<protein>
    <submittedName>
        <fullName evidence="1">Predicted protein</fullName>
    </submittedName>
</protein>
<accession>B0DEQ2</accession>
<proteinExistence type="predicted"/>
<dbReference type="EMBL" id="DS547106">
    <property type="protein sequence ID" value="EDR06979.1"/>
    <property type="molecule type" value="Genomic_DNA"/>
</dbReference>
<dbReference type="AlphaFoldDB" id="B0DEQ2"/>
<organism evidence="2">
    <name type="scientific">Laccaria bicolor (strain S238N-H82 / ATCC MYA-4686)</name>
    <name type="common">Bicoloured deceiver</name>
    <name type="synonym">Laccaria laccata var. bicolor</name>
    <dbReference type="NCBI Taxonomy" id="486041"/>
    <lineage>
        <taxon>Eukaryota</taxon>
        <taxon>Fungi</taxon>
        <taxon>Dikarya</taxon>
        <taxon>Basidiomycota</taxon>
        <taxon>Agaricomycotina</taxon>
        <taxon>Agaricomycetes</taxon>
        <taxon>Agaricomycetidae</taxon>
        <taxon>Agaricales</taxon>
        <taxon>Agaricineae</taxon>
        <taxon>Hydnangiaceae</taxon>
        <taxon>Laccaria</taxon>
    </lineage>
</organism>
<dbReference type="GeneID" id="6077916"/>
<dbReference type="HOGENOM" id="CLU_2622435_0_0_1"/>
<dbReference type="RefSeq" id="XP_001882352.1">
    <property type="nucleotide sequence ID" value="XM_001882317.1"/>
</dbReference>
<evidence type="ECO:0000313" key="1">
    <source>
        <dbReference type="EMBL" id="EDR06979.1"/>
    </source>
</evidence>
<name>B0DEQ2_LACBS</name>
<sequence>MPKKHMTACLFKDALRCTRPYDNEYLLQTVVLHMSLFTSQSLETPLLYRVRSDGTPLLTAYKLQSNGHHTPTTLQRHC</sequence>
<keyword evidence="2" id="KW-1185">Reference proteome</keyword>
<dbReference type="KEGG" id="lbc:LACBIDRAFT_299439"/>